<evidence type="ECO:0000256" key="13">
    <source>
        <dbReference type="SAM" id="SignalP"/>
    </source>
</evidence>
<comment type="similarity">
    <text evidence="11 12">Belongs to the TonB-dependent receptor family.</text>
</comment>
<sequence length="806" mass="86504">MRTAGIHRPSHIALAVLGLLSLTQVRAQQAGDAAPAQLEQVVVSGQGRVQQLQSVPIAIQVMGGDQLKKLGAANLGDVASHVPGLAIDATQATQPRISLRGIGTEDFGIGTDSPVGIYVDGVYTGKTGGALLNFNDVKRIEVLKGPQGTLFGRNSAGGAISIVTNDPEFATRAKAALRLGEHGLRHAELLGNTALGQDLALRVNLVSQRGDGAWRDAGTGERAGGENAWGLRAALLWRASEDTKAQLSLEHEKLDQRARPAFGVVQSQAGTVPAFPADPAGFIDPRRAALRNDVAGDREARDFNGATLRIEHSLPWAEFSSTTAYRHFTSRNRQDNDGTANPLLYLSTTNEEANSSWQQEFRLSGKRGMADWLAGLSLYSERARQTAFVDASTSSLDTLFGNVAGLPLFQTVNALAEAAGIPGVDVLGKPWGEAMTNEGRFKAIALYGDVIWQLSPQTRLTTGARLTRDDKRFSWFNPLRSAAALDEQLALLDATQLFPAMVAAGALSQEQADLMQFALRNNALVATSGASAAALTRKKAWTDASPRLVLDHRVDRDLLLYGSLTRGYQAGGFNTLQVNSLYAPEKVTSLELGAKGNWPAAGLSYSASLFKYRYNNLQTLQLVPDAGGGIPAYQVSISDQQAHGLDLDLRWQATRALKLYGNLEWLDQTYRRGSSSAGHDLAGQPAGAPRLQATLGAELLWNAFSGQAHASLQASHVGATRCNEESVIQGLCLQTPSFRVGGARQRLDGRVGWDAADQRWGLSLLGTNLLDKQYINRLWYESAPLGSAYATLAKPRTLSVELRLAY</sequence>
<evidence type="ECO:0000256" key="4">
    <source>
        <dbReference type="ARBA" id="ARBA00022496"/>
    </source>
</evidence>
<dbReference type="InterPro" id="IPR000531">
    <property type="entry name" value="Beta-barrel_TonB"/>
</dbReference>
<dbReference type="GO" id="GO:0006826">
    <property type="term" value="P:iron ion transport"/>
    <property type="evidence" value="ECO:0007669"/>
    <property type="project" value="UniProtKB-KW"/>
</dbReference>
<dbReference type="Pfam" id="PF00593">
    <property type="entry name" value="TonB_dep_Rec_b-barrel"/>
    <property type="match status" value="1"/>
</dbReference>
<evidence type="ECO:0000259" key="15">
    <source>
        <dbReference type="Pfam" id="PF07715"/>
    </source>
</evidence>
<dbReference type="Gene3D" id="2.40.170.20">
    <property type="entry name" value="TonB-dependent receptor, beta-barrel domain"/>
    <property type="match status" value="1"/>
</dbReference>
<keyword evidence="4" id="KW-0410">Iron transport</keyword>
<evidence type="ECO:0000256" key="8">
    <source>
        <dbReference type="ARBA" id="ARBA00023077"/>
    </source>
</evidence>
<evidence type="ECO:0000256" key="12">
    <source>
        <dbReference type="RuleBase" id="RU003357"/>
    </source>
</evidence>
<keyword evidence="8 12" id="KW-0798">TonB box</keyword>
<evidence type="ECO:0000256" key="9">
    <source>
        <dbReference type="ARBA" id="ARBA00023136"/>
    </source>
</evidence>
<dbReference type="GO" id="GO:0009279">
    <property type="term" value="C:cell outer membrane"/>
    <property type="evidence" value="ECO:0007669"/>
    <property type="project" value="UniProtKB-SubCell"/>
</dbReference>
<dbReference type="Proteomes" id="UP001177769">
    <property type="component" value="Chromosome"/>
</dbReference>
<keyword evidence="17" id="KW-1185">Reference proteome</keyword>
<evidence type="ECO:0000256" key="1">
    <source>
        <dbReference type="ARBA" id="ARBA00004571"/>
    </source>
</evidence>
<accession>A0AA95NE66</accession>
<feature type="signal peptide" evidence="13">
    <location>
        <begin position="1"/>
        <end position="27"/>
    </location>
</feature>
<evidence type="ECO:0000256" key="2">
    <source>
        <dbReference type="ARBA" id="ARBA00022448"/>
    </source>
</evidence>
<evidence type="ECO:0000256" key="5">
    <source>
        <dbReference type="ARBA" id="ARBA00022692"/>
    </source>
</evidence>
<keyword evidence="9 11" id="KW-0472">Membrane</keyword>
<dbReference type="InterPro" id="IPR012910">
    <property type="entry name" value="Plug_dom"/>
</dbReference>
<keyword evidence="10 11" id="KW-0998">Cell outer membrane</keyword>
<keyword evidence="7" id="KW-0406">Ion transport</keyword>
<protein>
    <submittedName>
        <fullName evidence="16">TonB-dependent receptor</fullName>
    </submittedName>
</protein>
<evidence type="ECO:0000313" key="16">
    <source>
        <dbReference type="EMBL" id="WIT12535.1"/>
    </source>
</evidence>
<dbReference type="InterPro" id="IPR036942">
    <property type="entry name" value="Beta-barrel_TonB_sf"/>
</dbReference>
<dbReference type="SUPFAM" id="SSF56935">
    <property type="entry name" value="Porins"/>
    <property type="match status" value="1"/>
</dbReference>
<dbReference type="PROSITE" id="PS52016">
    <property type="entry name" value="TONB_DEPENDENT_REC_3"/>
    <property type="match status" value="1"/>
</dbReference>
<dbReference type="EMBL" id="CP116346">
    <property type="protein sequence ID" value="WIT12535.1"/>
    <property type="molecule type" value="Genomic_DNA"/>
</dbReference>
<name>A0AA95NE66_9BURK</name>
<dbReference type="InterPro" id="IPR039426">
    <property type="entry name" value="TonB-dep_rcpt-like"/>
</dbReference>
<keyword evidence="5 11" id="KW-0812">Transmembrane</keyword>
<evidence type="ECO:0000259" key="14">
    <source>
        <dbReference type="Pfam" id="PF00593"/>
    </source>
</evidence>
<gene>
    <name evidence="16" type="ORF">PFX98_02710</name>
</gene>
<organism evidence="16 17">
    <name type="scientific">Paucibacter sediminis</name>
    <dbReference type="NCBI Taxonomy" id="3019553"/>
    <lineage>
        <taxon>Bacteria</taxon>
        <taxon>Pseudomonadati</taxon>
        <taxon>Pseudomonadota</taxon>
        <taxon>Betaproteobacteria</taxon>
        <taxon>Burkholderiales</taxon>
        <taxon>Sphaerotilaceae</taxon>
        <taxon>Roseateles</taxon>
    </lineage>
</organism>
<dbReference type="PANTHER" id="PTHR32552:SF81">
    <property type="entry name" value="TONB-DEPENDENT OUTER MEMBRANE RECEPTOR"/>
    <property type="match status" value="1"/>
</dbReference>
<keyword evidence="16" id="KW-0675">Receptor</keyword>
<feature type="domain" description="TonB-dependent receptor plug" evidence="15">
    <location>
        <begin position="52"/>
        <end position="159"/>
    </location>
</feature>
<feature type="chain" id="PRO_5041666903" evidence="13">
    <location>
        <begin position="28"/>
        <end position="806"/>
    </location>
</feature>
<dbReference type="RefSeq" id="WP_285233633.1">
    <property type="nucleotide sequence ID" value="NZ_CP116346.1"/>
</dbReference>
<keyword evidence="2 11" id="KW-0813">Transport</keyword>
<evidence type="ECO:0000313" key="17">
    <source>
        <dbReference type="Proteomes" id="UP001177769"/>
    </source>
</evidence>
<reference evidence="16" key="1">
    <citation type="submission" date="2023-01" db="EMBL/GenBank/DDBJ databases">
        <title>Whole genome sequence of Paucibacter sp. S2-9 isolated from pond sediment.</title>
        <authorList>
            <person name="Jung J.Y."/>
        </authorList>
    </citation>
    <scope>NUCLEOTIDE SEQUENCE</scope>
    <source>
        <strain evidence="16">S2-9</strain>
    </source>
</reference>
<evidence type="ECO:0000256" key="6">
    <source>
        <dbReference type="ARBA" id="ARBA00023004"/>
    </source>
</evidence>
<keyword evidence="13" id="KW-0732">Signal</keyword>
<evidence type="ECO:0000256" key="7">
    <source>
        <dbReference type="ARBA" id="ARBA00023065"/>
    </source>
</evidence>
<dbReference type="Pfam" id="PF07715">
    <property type="entry name" value="Plug"/>
    <property type="match status" value="1"/>
</dbReference>
<feature type="domain" description="TonB-dependent receptor-like beta-barrel" evidence="14">
    <location>
        <begin position="252"/>
        <end position="769"/>
    </location>
</feature>
<comment type="subcellular location">
    <subcellularLocation>
        <location evidence="1 11">Cell outer membrane</location>
        <topology evidence="1 11">Multi-pass membrane protein</topology>
    </subcellularLocation>
</comment>
<evidence type="ECO:0000256" key="3">
    <source>
        <dbReference type="ARBA" id="ARBA00022452"/>
    </source>
</evidence>
<keyword evidence="6" id="KW-0408">Iron</keyword>
<evidence type="ECO:0000256" key="11">
    <source>
        <dbReference type="PROSITE-ProRule" id="PRU01360"/>
    </source>
</evidence>
<dbReference type="AlphaFoldDB" id="A0AA95NE66"/>
<keyword evidence="3 11" id="KW-1134">Transmembrane beta strand</keyword>
<dbReference type="PANTHER" id="PTHR32552">
    <property type="entry name" value="FERRICHROME IRON RECEPTOR-RELATED"/>
    <property type="match status" value="1"/>
</dbReference>
<proteinExistence type="inferred from homology"/>
<dbReference type="KEGG" id="pais:PFX98_02710"/>
<evidence type="ECO:0000256" key="10">
    <source>
        <dbReference type="ARBA" id="ARBA00023237"/>
    </source>
</evidence>